<dbReference type="GO" id="GO:1902977">
    <property type="term" value="P:mitotic DNA replication preinitiation complex assembly"/>
    <property type="evidence" value="ECO:0007669"/>
    <property type="project" value="TreeGrafter"/>
</dbReference>
<dbReference type="OrthoDB" id="10258882at2759"/>
<comment type="similarity">
    <text evidence="2">Belongs to the CDC45 family.</text>
</comment>
<dbReference type="STRING" id="418985.A0A1V9XMG5"/>
<dbReference type="GO" id="GO:0031261">
    <property type="term" value="C:DNA replication preinitiation complex"/>
    <property type="evidence" value="ECO:0007669"/>
    <property type="project" value="TreeGrafter"/>
</dbReference>
<organism evidence="6 7">
    <name type="scientific">Tropilaelaps mercedesae</name>
    <dbReference type="NCBI Taxonomy" id="418985"/>
    <lineage>
        <taxon>Eukaryota</taxon>
        <taxon>Metazoa</taxon>
        <taxon>Ecdysozoa</taxon>
        <taxon>Arthropoda</taxon>
        <taxon>Chelicerata</taxon>
        <taxon>Arachnida</taxon>
        <taxon>Acari</taxon>
        <taxon>Parasitiformes</taxon>
        <taxon>Mesostigmata</taxon>
        <taxon>Gamasina</taxon>
        <taxon>Dermanyssoidea</taxon>
        <taxon>Laelapidae</taxon>
        <taxon>Tropilaelaps</taxon>
    </lineage>
</organism>
<dbReference type="EMBL" id="MNPL01007581">
    <property type="protein sequence ID" value="OQR74676.1"/>
    <property type="molecule type" value="Genomic_DNA"/>
</dbReference>
<comment type="caution">
    <text evidence="6">The sequence shown here is derived from an EMBL/GenBank/DDBJ whole genome shotgun (WGS) entry which is preliminary data.</text>
</comment>
<dbReference type="GO" id="GO:0000727">
    <property type="term" value="P:double-strand break repair via break-induced replication"/>
    <property type="evidence" value="ECO:0007669"/>
    <property type="project" value="TreeGrafter"/>
</dbReference>
<dbReference type="PANTHER" id="PTHR10507:SF0">
    <property type="entry name" value="CELL DIVISION CONTROL PROTEIN 45 HOMOLOG"/>
    <property type="match status" value="1"/>
</dbReference>
<dbReference type="InterPro" id="IPR003874">
    <property type="entry name" value="CDC45"/>
</dbReference>
<sequence>MFVQDLKAEFYELLLNERVLLLCGGDVDALASCKILQYLFQCDNILYTLVFVARKEDIADALDKHGETGKYVVLLNCGGTFDLVEECKPKNEKLIFFIADAHRPFSVYNVYNSSQVRLLSRLDGENVPGFDEIFRDDMDSDDEDNPDEDIEAVVERRRQKRLWVDNRNRILFEYTQFNYFGRATALLMFELCWKMSRDSNEMLWYAVVGLSDQLAQRRMESDKYVTECGLLQGHMSRYEQLYEQNSADSNINSVRLSFGRELNLAFLRHWTLLDSMRHSVHVACRFRMWTVKGQKKLCEFMAELGVPLSEGRQKFASMDIEIRSSVKEWIFKLADKYGLDEIDFGCFTANLGYKHRFNALDVVRAVHTLIDEGDFFRALDSLSWSRVEILEKGIDLSKSKLMSIFQQVQTFLETRQIVSTGSYLYAVLQESAPNSKIFGRPGALEELAYFLQAAYVNTSRTRKSPTLPMVVAAPSSVPDHQGYSLVVGIPPLAETSSRNLFAQVFAQASTRCEAATVKTAYLQENFVLVQSEHSQKFFEAIFDLLC</sequence>
<dbReference type="GO" id="GO:0003697">
    <property type="term" value="F:single-stranded DNA binding"/>
    <property type="evidence" value="ECO:0007669"/>
    <property type="project" value="TreeGrafter"/>
</dbReference>
<evidence type="ECO:0000256" key="4">
    <source>
        <dbReference type="ARBA" id="ARBA00023242"/>
    </source>
</evidence>
<reference evidence="6 7" key="1">
    <citation type="journal article" date="2017" name="Gigascience">
        <title>Draft genome of the honey bee ectoparasitic mite, Tropilaelaps mercedesae, is shaped by the parasitic life history.</title>
        <authorList>
            <person name="Dong X."/>
            <person name="Armstrong S.D."/>
            <person name="Xia D."/>
            <person name="Makepeace B.L."/>
            <person name="Darby A.C."/>
            <person name="Kadowaki T."/>
        </authorList>
    </citation>
    <scope>NUCLEOTIDE SEQUENCE [LARGE SCALE GENOMIC DNA]</scope>
    <source>
        <strain evidence="6">Wuxi-XJTLU</strain>
    </source>
</reference>
<evidence type="ECO:0000256" key="2">
    <source>
        <dbReference type="ARBA" id="ARBA00010727"/>
    </source>
</evidence>
<dbReference type="GO" id="GO:0003688">
    <property type="term" value="F:DNA replication origin binding"/>
    <property type="evidence" value="ECO:0007669"/>
    <property type="project" value="TreeGrafter"/>
</dbReference>
<dbReference type="FunCoup" id="A0A1V9XMG5">
    <property type="interactions" value="960"/>
</dbReference>
<keyword evidence="3" id="KW-0235">DNA replication</keyword>
<gene>
    <name evidence="6" type="ORF">BIW11_08905</name>
</gene>
<keyword evidence="5" id="KW-0131">Cell cycle</keyword>
<dbReference type="GO" id="GO:0006270">
    <property type="term" value="P:DNA replication initiation"/>
    <property type="evidence" value="ECO:0007669"/>
    <property type="project" value="InterPro"/>
</dbReference>
<proteinExistence type="inferred from homology"/>
<protein>
    <submittedName>
        <fullName evidence="6">Cell division control protein 45-like</fullName>
    </submittedName>
</protein>
<dbReference type="Pfam" id="PF02724">
    <property type="entry name" value="CDC45"/>
    <property type="match status" value="3"/>
</dbReference>
<evidence type="ECO:0000256" key="1">
    <source>
        <dbReference type="ARBA" id="ARBA00004123"/>
    </source>
</evidence>
<dbReference type="Proteomes" id="UP000192247">
    <property type="component" value="Unassembled WGS sequence"/>
</dbReference>
<dbReference type="PANTHER" id="PTHR10507">
    <property type="entry name" value="CDC45-RELATED PROTEIN"/>
    <property type="match status" value="1"/>
</dbReference>
<name>A0A1V9XMG5_9ACAR</name>
<dbReference type="GO" id="GO:0003682">
    <property type="term" value="F:chromatin binding"/>
    <property type="evidence" value="ECO:0007669"/>
    <property type="project" value="TreeGrafter"/>
</dbReference>
<comment type="subcellular location">
    <subcellularLocation>
        <location evidence="1">Nucleus</location>
    </subcellularLocation>
</comment>
<keyword evidence="6" id="KW-0132">Cell division</keyword>
<dbReference type="GO" id="GO:0051301">
    <property type="term" value="P:cell division"/>
    <property type="evidence" value="ECO:0007669"/>
    <property type="project" value="UniProtKB-KW"/>
</dbReference>
<evidence type="ECO:0000256" key="3">
    <source>
        <dbReference type="ARBA" id="ARBA00022705"/>
    </source>
</evidence>
<evidence type="ECO:0000313" key="7">
    <source>
        <dbReference type="Proteomes" id="UP000192247"/>
    </source>
</evidence>
<dbReference type="AlphaFoldDB" id="A0A1V9XMG5"/>
<evidence type="ECO:0000256" key="5">
    <source>
        <dbReference type="ARBA" id="ARBA00023306"/>
    </source>
</evidence>
<accession>A0A1V9XMG5</accession>
<keyword evidence="7" id="KW-1185">Reference proteome</keyword>
<keyword evidence="4" id="KW-0539">Nucleus</keyword>
<evidence type="ECO:0000313" key="6">
    <source>
        <dbReference type="EMBL" id="OQR74676.1"/>
    </source>
</evidence>
<dbReference type="InParanoid" id="A0A1V9XMG5"/>